<comment type="subcellular location">
    <subcellularLocation>
        <location evidence="1">Secreted</location>
    </subcellularLocation>
</comment>
<organism evidence="3 4">
    <name type="scientific">Nisaea acidiphila</name>
    <dbReference type="NCBI Taxonomy" id="1862145"/>
    <lineage>
        <taxon>Bacteria</taxon>
        <taxon>Pseudomonadati</taxon>
        <taxon>Pseudomonadota</taxon>
        <taxon>Alphaproteobacteria</taxon>
        <taxon>Rhodospirillales</taxon>
        <taxon>Thalassobaculaceae</taxon>
        <taxon>Nisaea</taxon>
    </lineage>
</organism>
<evidence type="ECO:0000256" key="2">
    <source>
        <dbReference type="ARBA" id="ARBA00022525"/>
    </source>
</evidence>
<protein>
    <submittedName>
        <fullName evidence="3">Calcium-binding protein</fullName>
    </submittedName>
</protein>
<reference evidence="3" key="1">
    <citation type="submission" date="2022-08" db="EMBL/GenBank/DDBJ databases">
        <title>Nisaea acidiphila sp. nov., isolated from a marine algal debris and emended description of the genus Nisaea Urios et al. 2008.</title>
        <authorList>
            <person name="Kwon K."/>
        </authorList>
    </citation>
    <scope>NUCLEOTIDE SEQUENCE</scope>
    <source>
        <strain evidence="3">MEBiC11861</strain>
    </source>
</reference>
<dbReference type="InterPro" id="IPR001343">
    <property type="entry name" value="Hemolysn_Ca-bd"/>
</dbReference>
<dbReference type="KEGG" id="naci:NUH88_06290"/>
<keyword evidence="2" id="KW-0964">Secreted</keyword>
<dbReference type="PROSITE" id="PS00330">
    <property type="entry name" value="HEMOLYSIN_CALCIUM"/>
    <property type="match status" value="1"/>
</dbReference>
<dbReference type="RefSeq" id="WP_257770706.1">
    <property type="nucleotide sequence ID" value="NZ_CP102480.1"/>
</dbReference>
<dbReference type="AlphaFoldDB" id="A0A9J7AU92"/>
<accession>A0A9J7AU92</accession>
<dbReference type="Pfam" id="PF00353">
    <property type="entry name" value="HemolysinCabind"/>
    <property type="match status" value="3"/>
</dbReference>
<dbReference type="PRINTS" id="PR00313">
    <property type="entry name" value="CABNDNGRPT"/>
</dbReference>
<gene>
    <name evidence="3" type="ORF">NUH88_06290</name>
</gene>
<dbReference type="SUPFAM" id="SSF51120">
    <property type="entry name" value="beta-Roll"/>
    <property type="match status" value="1"/>
</dbReference>
<keyword evidence="4" id="KW-1185">Reference proteome</keyword>
<dbReference type="EMBL" id="CP102480">
    <property type="protein sequence ID" value="UUX51299.1"/>
    <property type="molecule type" value="Genomic_DNA"/>
</dbReference>
<dbReference type="PANTHER" id="PTHR38340">
    <property type="entry name" value="S-LAYER PROTEIN"/>
    <property type="match status" value="1"/>
</dbReference>
<dbReference type="Proteomes" id="UP001060336">
    <property type="component" value="Chromosome"/>
</dbReference>
<dbReference type="GO" id="GO:0005576">
    <property type="term" value="C:extracellular region"/>
    <property type="evidence" value="ECO:0007669"/>
    <property type="project" value="UniProtKB-SubCell"/>
</dbReference>
<dbReference type="InterPro" id="IPR011049">
    <property type="entry name" value="Serralysin-like_metalloprot_C"/>
</dbReference>
<dbReference type="InterPro" id="IPR018511">
    <property type="entry name" value="Hemolysin-typ_Ca-bd_CS"/>
</dbReference>
<evidence type="ECO:0000256" key="1">
    <source>
        <dbReference type="ARBA" id="ARBA00004613"/>
    </source>
</evidence>
<dbReference type="GO" id="GO:0005509">
    <property type="term" value="F:calcium ion binding"/>
    <property type="evidence" value="ECO:0007669"/>
    <property type="project" value="InterPro"/>
</dbReference>
<proteinExistence type="predicted"/>
<evidence type="ECO:0000313" key="3">
    <source>
        <dbReference type="EMBL" id="UUX51299.1"/>
    </source>
</evidence>
<sequence>MASLPGGFDPALNLNIDTEQSILIRDFLDQIGVSESSVEEFTAPGSDVADGSEGLTPVLLPADMPYAAANVAADQQISIILNPDASDGSVLIIQGEGHARIRGGDGNDKIQGGSGNDTVTGGLGDDQLRGGAGDDEVFGGIGDDLIYGNKGNDTIGSDEGADRFFGGQGNDEIAGGNDDDILAGNRDADLLYGNSGFDILYGNQQDDTLFGGAGDDTLYGGQNADTLIGGRGDDALHGNLGGDQFVFQSNSGVDVIYDFVAGTDMILVASNINGLQVTEASDLLDRISSDATGNAVIDFGSGNLVTIDGLSATDLANDIASYITIN</sequence>
<dbReference type="PANTHER" id="PTHR38340:SF1">
    <property type="entry name" value="S-LAYER PROTEIN"/>
    <property type="match status" value="1"/>
</dbReference>
<dbReference type="InterPro" id="IPR050557">
    <property type="entry name" value="RTX_toxin/Mannuronan_C5-epim"/>
</dbReference>
<evidence type="ECO:0000313" key="4">
    <source>
        <dbReference type="Proteomes" id="UP001060336"/>
    </source>
</evidence>
<name>A0A9J7AU92_9PROT</name>
<dbReference type="Gene3D" id="2.150.10.10">
    <property type="entry name" value="Serralysin-like metalloprotease, C-terminal"/>
    <property type="match status" value="2"/>
</dbReference>